<feature type="short sequence motif" description="Q motif" evidence="15">
    <location>
        <begin position="203"/>
        <end position="231"/>
    </location>
</feature>
<sequence>MSDYQQSQFECAKMQYSRQIRKRRMRDYDENLEDADEAESTSSNQHQGGSNSDDEVDPLDAFMADVEKQAKRDKEISIENAKHSKVEKLTNSKLGRTDIEDEDEQESYFNWVEQNKDKLGKFSEVEEDDDIEYDDEGNPIYKRCKYIDPLPPIDHSQIDYEPFEKNFYIEHADIAKLTQQQVNELRAKMDLKVTGDRAPKLVTSFAHFGFDEKLMSLIRKYEFSQPTPIQAQGIPVVMSGRDVIGIAKTGSGKTAAYLWPAIYHIISQRHLDEKEGPICLIVVPTRELAIQVYNEAKKYGKYFDIRVICAYGGGSKWEQSKALAEGAEVVVCTPGRIIDLVKAKATNFERVTYFVLDEADRMFDLGFEAQVRSIADHIRPDRQCLMFSATFKKKIERLARDVLTNPVKIIQGEVGEANADIQQIVEYFASPPTKWTWLLGNLVKFCSMGKVLIFISQKVHVEEIAENLKAKDFRVCILHGDMLQHERNQVIHTFKKDDVPILIATDVAARGLDIPTIKTVINYDVAKDLDTHVHRIGRTGRAGEKGFAYTLVTDKDKEFAGHLVKSLESVNQEVPTALLSLAMQSAWFRKTRSNSVGGKKPGSIGGFGFGYKKGNSSDQANAQLQQSVKEASCSGSSDRLNSIKAAYANHYKSTFKPSANATVMGTNQTTFTDPIPEWKKKLQAFQVAHEQQQQQCYSNFICFASAETRCSVDRSRVQFTPQSRRAKNATLIVVSLKPCSAHIDSKQTQLFLNNITFFEADHCKTLSMWSQCYWYRFWLFLLQMGALCDGAYFSMFGLHRPDKDPCYNARHEPVRCVPDFVNAAFGKPVVSSSTCGQNGASRFCWWRRDGIQASATFREECRACPDAHSYPASALTDLNNPQNMTCWVSEPTTSGAGNVTLTLSLGKKYEVTYVSTQFCHHRPDSMVILKSVDYGRTWIPFQYYSSQCQLMYNKTPNVPISRHNEQEALCTDAHSAAPLRGDRIAFATLEGRPSAFDFEKSPVLQDWVTATDIRVILTRLKVDSTHRYSGINSSNAVEQFFYSMADLAVGGRCKCNGHASRCLLDNTGKLVCDCKHGTAGVDCEKCKPFHYDRPWGRATVEDAHECVRDQPVKMEMAPFPGGDKPSACNCNLHARRCRFNMELYRMSNYKSGGMCINCRHNTAGVHCDYCKEGYYRDRKLPMTHRRACKPCNCHPVGALSRYCNQTTAQCPCKPGVTGITCNQCAKGYQQSRSPIAPCVKIVSAFSEDGFDAAKCPKCRTMPERLTLKRFCRREFALEAQVIAKEMVDGWLKYRLAITSIYKRAPYSRLRRGEDSIWIPEQNFQCKCPRIRLGKKYLILGLDNTLNPNRPGIVLNKHTVVMAWKDDFDERLRRLIRDEHHGMCLDFEKMKSNSIV</sequence>
<dbReference type="Gene3D" id="2.40.50.120">
    <property type="match status" value="1"/>
</dbReference>
<protein>
    <recommendedName>
        <fullName evidence="2">RNA helicase</fullName>
        <ecNumber evidence="2">3.6.4.13</ecNumber>
    </recommendedName>
</protein>
<comment type="caution">
    <text evidence="23">The sequence shown here is derived from an EMBL/GenBank/DDBJ whole genome shotgun (WGS) entry which is preliminary data.</text>
</comment>
<evidence type="ECO:0000256" key="4">
    <source>
        <dbReference type="ARBA" id="ARBA00022729"/>
    </source>
</evidence>
<dbReference type="GO" id="GO:0009888">
    <property type="term" value="P:tissue development"/>
    <property type="evidence" value="ECO:0007669"/>
    <property type="project" value="TreeGrafter"/>
</dbReference>
<evidence type="ECO:0000313" key="23">
    <source>
        <dbReference type="EMBL" id="KRY00695.1"/>
    </source>
</evidence>
<dbReference type="InterPro" id="IPR011545">
    <property type="entry name" value="DEAD/DEAH_box_helicase_dom"/>
</dbReference>
<keyword evidence="3" id="KW-0964">Secreted</keyword>
<dbReference type="PROSITE" id="PS51117">
    <property type="entry name" value="LAMININ_NTER"/>
    <property type="match status" value="1"/>
</dbReference>
<dbReference type="InterPro" id="IPR001650">
    <property type="entry name" value="Helicase_C-like"/>
</dbReference>
<dbReference type="CDD" id="cd03579">
    <property type="entry name" value="NTR_netrin-1_like"/>
    <property type="match status" value="1"/>
</dbReference>
<dbReference type="GO" id="GO:0005604">
    <property type="term" value="C:basement membrane"/>
    <property type="evidence" value="ECO:0007669"/>
    <property type="project" value="TreeGrafter"/>
</dbReference>
<dbReference type="SUPFAM" id="SSF52540">
    <property type="entry name" value="P-loop containing nucleoside triphosphate hydrolases"/>
    <property type="match status" value="1"/>
</dbReference>
<dbReference type="InterPro" id="IPR014001">
    <property type="entry name" value="Helicase_ATP-bd"/>
</dbReference>
<dbReference type="Pfam" id="PF00271">
    <property type="entry name" value="Helicase_C"/>
    <property type="match status" value="1"/>
</dbReference>
<feature type="domain" description="Laminin N-terminal" evidence="19">
    <location>
        <begin position="812"/>
        <end position="1052"/>
    </location>
</feature>
<proteinExistence type="predicted"/>
<feature type="domain" description="Helicase C-terminal" evidence="21">
    <location>
        <begin position="438"/>
        <end position="582"/>
    </location>
</feature>
<dbReference type="PROSITE" id="PS51192">
    <property type="entry name" value="HELICASE_ATP_BIND_1"/>
    <property type="match status" value="1"/>
</dbReference>
<keyword evidence="8 23" id="KW-0347">Helicase</keyword>
<dbReference type="InterPro" id="IPR008211">
    <property type="entry name" value="Laminin_N"/>
</dbReference>
<dbReference type="GO" id="GO:0008045">
    <property type="term" value="P:motor neuron axon guidance"/>
    <property type="evidence" value="ECO:0007669"/>
    <property type="project" value="TreeGrafter"/>
</dbReference>
<evidence type="ECO:0000259" key="20">
    <source>
        <dbReference type="PROSITE" id="PS51192"/>
    </source>
</evidence>
<dbReference type="InterPro" id="IPR014014">
    <property type="entry name" value="RNA_helicase_DEAD_Q_motif"/>
</dbReference>
<comment type="catalytic activity">
    <reaction evidence="13">
        <text>ATP + H2O = ADP + phosphate + H(+)</text>
        <dbReference type="Rhea" id="RHEA:13065"/>
        <dbReference type="ChEBI" id="CHEBI:15377"/>
        <dbReference type="ChEBI" id="CHEBI:15378"/>
        <dbReference type="ChEBI" id="CHEBI:30616"/>
        <dbReference type="ChEBI" id="CHEBI:43474"/>
        <dbReference type="ChEBI" id="CHEBI:456216"/>
        <dbReference type="EC" id="3.6.4.13"/>
    </reaction>
</comment>
<dbReference type="GO" id="GO:0003724">
    <property type="term" value="F:RNA helicase activity"/>
    <property type="evidence" value="ECO:0007669"/>
    <property type="project" value="UniProtKB-EC"/>
</dbReference>
<dbReference type="GO" id="GO:0048813">
    <property type="term" value="P:dendrite morphogenesis"/>
    <property type="evidence" value="ECO:0007669"/>
    <property type="project" value="UniProtKB-ARBA"/>
</dbReference>
<evidence type="ECO:0000256" key="1">
    <source>
        <dbReference type="ARBA" id="ARBA00004613"/>
    </source>
</evidence>
<gene>
    <name evidence="23" type="primary">DDX42</name>
    <name evidence="23" type="ORF">T4E_2377</name>
</gene>
<evidence type="ECO:0000256" key="11">
    <source>
        <dbReference type="ARBA" id="ARBA00023180"/>
    </source>
</evidence>
<evidence type="ECO:0000256" key="3">
    <source>
        <dbReference type="ARBA" id="ARBA00022525"/>
    </source>
</evidence>
<evidence type="ECO:0000256" key="7">
    <source>
        <dbReference type="ARBA" id="ARBA00022801"/>
    </source>
</evidence>
<evidence type="ECO:0000259" key="22">
    <source>
        <dbReference type="PROSITE" id="PS51195"/>
    </source>
</evidence>
<feature type="domain" description="DEAD-box RNA helicase Q" evidence="22">
    <location>
        <begin position="203"/>
        <end position="231"/>
    </location>
</feature>
<keyword evidence="6" id="KW-0547">Nucleotide-binding</keyword>
<organism evidence="23 24">
    <name type="scientific">Trichinella pseudospiralis</name>
    <name type="common">Parasitic roundworm</name>
    <dbReference type="NCBI Taxonomy" id="6337"/>
    <lineage>
        <taxon>Eukaryota</taxon>
        <taxon>Metazoa</taxon>
        <taxon>Ecdysozoa</taxon>
        <taxon>Nematoda</taxon>
        <taxon>Enoplea</taxon>
        <taxon>Dorylaimia</taxon>
        <taxon>Trichinellida</taxon>
        <taxon>Trichinellidae</taxon>
        <taxon>Trichinella</taxon>
    </lineage>
</organism>
<dbReference type="PANTHER" id="PTHR10574:SF365">
    <property type="entry name" value="NETRIN-A-RELATED"/>
    <property type="match status" value="1"/>
</dbReference>
<dbReference type="Pfam" id="PF01759">
    <property type="entry name" value="NTR"/>
    <property type="match status" value="1"/>
</dbReference>
<dbReference type="SMART" id="SM00643">
    <property type="entry name" value="C345C"/>
    <property type="match status" value="1"/>
</dbReference>
<dbReference type="FunFam" id="3.40.50.300:FF:000079">
    <property type="entry name" value="probable ATP-dependent RNA helicase DDX17"/>
    <property type="match status" value="1"/>
</dbReference>
<feature type="disulfide bond" evidence="14">
    <location>
        <begin position="1191"/>
        <end position="1203"/>
    </location>
</feature>
<dbReference type="SUPFAM" id="SSF50242">
    <property type="entry name" value="TIMP-like"/>
    <property type="match status" value="1"/>
</dbReference>
<dbReference type="InterPro" id="IPR002049">
    <property type="entry name" value="LE_dom"/>
</dbReference>
<dbReference type="GO" id="GO:0030424">
    <property type="term" value="C:axon"/>
    <property type="evidence" value="ECO:0007669"/>
    <property type="project" value="UniProtKB-ARBA"/>
</dbReference>
<dbReference type="FunFam" id="2.60.120.260:FF:000098">
    <property type="entry name" value="Netrin-A, isoform B"/>
    <property type="match status" value="1"/>
</dbReference>
<comment type="subcellular location">
    <subcellularLocation>
        <location evidence="1">Secreted</location>
    </subcellularLocation>
</comment>
<evidence type="ECO:0000256" key="5">
    <source>
        <dbReference type="ARBA" id="ARBA00022737"/>
    </source>
</evidence>
<dbReference type="Pfam" id="PF24973">
    <property type="entry name" value="EGF_LMN_ATRN"/>
    <property type="match status" value="1"/>
</dbReference>
<dbReference type="GO" id="GO:0009887">
    <property type="term" value="P:animal organ morphogenesis"/>
    <property type="evidence" value="ECO:0007669"/>
    <property type="project" value="TreeGrafter"/>
</dbReference>
<dbReference type="EC" id="3.6.4.13" evidence="2"/>
<dbReference type="InterPro" id="IPR027417">
    <property type="entry name" value="P-loop_NTPase"/>
</dbReference>
<dbReference type="GO" id="GO:1902667">
    <property type="term" value="P:regulation of axon guidance"/>
    <property type="evidence" value="ECO:0007669"/>
    <property type="project" value="UniProtKB-ARBA"/>
</dbReference>
<dbReference type="Gene3D" id="2.60.120.260">
    <property type="entry name" value="Galactose-binding domain-like"/>
    <property type="match status" value="1"/>
</dbReference>
<accession>A0A0V0YK11</accession>
<dbReference type="PANTHER" id="PTHR10574">
    <property type="entry name" value="NETRIN/LAMININ-RELATED"/>
    <property type="match status" value="1"/>
</dbReference>
<evidence type="ECO:0000256" key="6">
    <source>
        <dbReference type="ARBA" id="ARBA00022741"/>
    </source>
</evidence>
<dbReference type="InterPro" id="IPR008993">
    <property type="entry name" value="TIMP-like_OB-fold"/>
</dbReference>
<feature type="disulfide bond" evidence="14">
    <location>
        <begin position="1212"/>
        <end position="1221"/>
    </location>
</feature>
<keyword evidence="4" id="KW-0732">Signal</keyword>
<dbReference type="FunFam" id="2.10.25.10:FF:000048">
    <property type="entry name" value="Netrin 3"/>
    <property type="match status" value="1"/>
</dbReference>
<evidence type="ECO:0000256" key="10">
    <source>
        <dbReference type="ARBA" id="ARBA00023157"/>
    </source>
</evidence>
<feature type="domain" description="Helicase ATP-binding" evidence="20">
    <location>
        <begin position="234"/>
        <end position="409"/>
    </location>
</feature>
<dbReference type="Gene3D" id="3.40.50.300">
    <property type="entry name" value="P-loop containing nucleotide triphosphate hydrolases"/>
    <property type="match status" value="2"/>
</dbReference>
<dbReference type="STRING" id="6337.A0A0V0YK11"/>
<dbReference type="SMART" id="SM00180">
    <property type="entry name" value="EGF_Lam"/>
    <property type="match status" value="3"/>
</dbReference>
<feature type="disulfide bond" evidence="14">
    <location>
        <begin position="1193"/>
        <end position="1210"/>
    </location>
</feature>
<dbReference type="PROSITE" id="PS50189">
    <property type="entry name" value="NTR"/>
    <property type="match status" value="1"/>
</dbReference>
<reference evidence="23 24" key="1">
    <citation type="submission" date="2015-01" db="EMBL/GenBank/DDBJ databases">
        <title>Evolution of Trichinella species and genotypes.</title>
        <authorList>
            <person name="Korhonen P.K."/>
            <person name="Edoardo P."/>
            <person name="Giuseppe L.R."/>
            <person name="Gasser R.B."/>
        </authorList>
    </citation>
    <scope>NUCLEOTIDE SEQUENCE [LARGE SCALE GENOMIC DNA]</scope>
    <source>
        <strain evidence="23">ISS141</strain>
    </source>
</reference>
<dbReference type="GO" id="GO:0043186">
    <property type="term" value="C:P granule"/>
    <property type="evidence" value="ECO:0007669"/>
    <property type="project" value="UniProtKB-ARBA"/>
</dbReference>
<dbReference type="PROSITE" id="PS51195">
    <property type="entry name" value="Q_MOTIF"/>
    <property type="match status" value="1"/>
</dbReference>
<dbReference type="CDD" id="cd17952">
    <property type="entry name" value="DEADc_DDX42"/>
    <property type="match status" value="1"/>
</dbReference>
<evidence type="ECO:0000256" key="12">
    <source>
        <dbReference type="ARBA" id="ARBA00023292"/>
    </source>
</evidence>
<keyword evidence="10 14" id="KW-1015">Disulfide bond</keyword>
<keyword evidence="12 14" id="KW-0424">Laminin EGF-like domain</keyword>
<dbReference type="GO" id="GO:0005524">
    <property type="term" value="F:ATP binding"/>
    <property type="evidence" value="ECO:0007669"/>
    <property type="project" value="UniProtKB-KW"/>
</dbReference>
<name>A0A0V0YK11_TRIPS</name>
<dbReference type="PROSITE" id="PS50027">
    <property type="entry name" value="EGF_LAM_2"/>
    <property type="match status" value="1"/>
</dbReference>
<dbReference type="InterPro" id="IPR018933">
    <property type="entry name" value="Netrin_module_non-TIMP"/>
</dbReference>
<dbReference type="SUPFAM" id="SSF57196">
    <property type="entry name" value="EGF/Laminin"/>
    <property type="match status" value="2"/>
</dbReference>
<dbReference type="Pfam" id="PF00053">
    <property type="entry name" value="EGF_laminin"/>
    <property type="match status" value="2"/>
</dbReference>
<evidence type="ECO:0000256" key="9">
    <source>
        <dbReference type="ARBA" id="ARBA00022840"/>
    </source>
</evidence>
<dbReference type="SMART" id="SM00136">
    <property type="entry name" value="LamNT"/>
    <property type="match status" value="1"/>
</dbReference>
<dbReference type="FunFam" id="2.10.25.10:FF:000081">
    <property type="entry name" value="Netrin 1"/>
    <property type="match status" value="1"/>
</dbReference>
<evidence type="ECO:0000259" key="17">
    <source>
        <dbReference type="PROSITE" id="PS50027"/>
    </source>
</evidence>
<evidence type="ECO:0000256" key="2">
    <source>
        <dbReference type="ARBA" id="ARBA00012552"/>
    </source>
</evidence>
<feature type="region of interest" description="Disordered" evidence="16">
    <location>
        <begin position="1"/>
        <end position="83"/>
    </location>
</feature>
<evidence type="ECO:0000256" key="13">
    <source>
        <dbReference type="ARBA" id="ARBA00047984"/>
    </source>
</evidence>
<feature type="domain" description="NTR" evidence="18">
    <location>
        <begin position="1255"/>
        <end position="1383"/>
    </location>
</feature>
<feature type="compositionally biased region" description="Basic and acidic residues" evidence="16">
    <location>
        <begin position="65"/>
        <end position="83"/>
    </location>
</feature>
<evidence type="ECO:0000256" key="14">
    <source>
        <dbReference type="PROSITE-ProRule" id="PRU00460"/>
    </source>
</evidence>
<evidence type="ECO:0000259" key="19">
    <source>
        <dbReference type="PROSITE" id="PS51117"/>
    </source>
</evidence>
<keyword evidence="11" id="KW-0325">Glycoprotein</keyword>
<keyword evidence="5" id="KW-0677">Repeat</keyword>
<keyword evidence="9" id="KW-0067">ATP-binding</keyword>
<dbReference type="PROSITE" id="PS00039">
    <property type="entry name" value="DEAD_ATP_HELICASE"/>
    <property type="match status" value="1"/>
</dbReference>
<dbReference type="GO" id="GO:0016787">
    <property type="term" value="F:hydrolase activity"/>
    <property type="evidence" value="ECO:0007669"/>
    <property type="project" value="UniProtKB-KW"/>
</dbReference>
<feature type="compositionally biased region" description="Acidic residues" evidence="16">
    <location>
        <begin position="30"/>
        <end position="39"/>
    </location>
</feature>
<dbReference type="SMART" id="SM00487">
    <property type="entry name" value="DEXDc"/>
    <property type="match status" value="1"/>
</dbReference>
<dbReference type="InterPro" id="IPR056863">
    <property type="entry name" value="LMN_ATRN_NET-like_EGF"/>
</dbReference>
<evidence type="ECO:0000313" key="24">
    <source>
        <dbReference type="Proteomes" id="UP000054815"/>
    </source>
</evidence>
<evidence type="ECO:0000256" key="16">
    <source>
        <dbReference type="SAM" id="MobiDB-lite"/>
    </source>
</evidence>
<dbReference type="GO" id="GO:0005576">
    <property type="term" value="C:extracellular region"/>
    <property type="evidence" value="ECO:0007669"/>
    <property type="project" value="UniProtKB-SubCell"/>
</dbReference>
<dbReference type="Pfam" id="PF00055">
    <property type="entry name" value="Laminin_N"/>
    <property type="match status" value="1"/>
</dbReference>
<dbReference type="PROSITE" id="PS01248">
    <property type="entry name" value="EGF_LAM_1"/>
    <property type="match status" value="2"/>
</dbReference>
<dbReference type="SMART" id="SM00490">
    <property type="entry name" value="HELICc"/>
    <property type="match status" value="1"/>
</dbReference>
<dbReference type="PROSITE" id="PS51194">
    <property type="entry name" value="HELICASE_CTER"/>
    <property type="match status" value="1"/>
</dbReference>
<evidence type="ECO:0000259" key="21">
    <source>
        <dbReference type="PROSITE" id="PS51194"/>
    </source>
</evidence>
<dbReference type="EMBL" id="JYDU01000007">
    <property type="protein sequence ID" value="KRY00695.1"/>
    <property type="molecule type" value="Genomic_DNA"/>
</dbReference>
<keyword evidence="7" id="KW-0378">Hydrolase</keyword>
<evidence type="ECO:0000256" key="15">
    <source>
        <dbReference type="PROSITE-ProRule" id="PRU00552"/>
    </source>
</evidence>
<feature type="compositionally biased region" description="Polar residues" evidence="16">
    <location>
        <begin position="40"/>
        <end position="51"/>
    </location>
</feature>
<dbReference type="CDD" id="cd00055">
    <property type="entry name" value="EGF_Lam"/>
    <property type="match status" value="3"/>
</dbReference>
<dbReference type="CDD" id="cd18787">
    <property type="entry name" value="SF2_C_DEAD"/>
    <property type="match status" value="1"/>
</dbReference>
<dbReference type="InterPro" id="IPR000629">
    <property type="entry name" value="RNA-helicase_DEAD-box_CS"/>
</dbReference>
<dbReference type="Gene3D" id="2.10.25.10">
    <property type="entry name" value="Laminin"/>
    <property type="match status" value="2"/>
</dbReference>
<dbReference type="GO" id="GO:0003676">
    <property type="term" value="F:nucleic acid binding"/>
    <property type="evidence" value="ECO:0007669"/>
    <property type="project" value="InterPro"/>
</dbReference>
<dbReference type="InterPro" id="IPR050440">
    <property type="entry name" value="Laminin/Netrin_ECM"/>
</dbReference>
<evidence type="ECO:0000259" key="18">
    <source>
        <dbReference type="PROSITE" id="PS50189"/>
    </source>
</evidence>
<evidence type="ECO:0000256" key="8">
    <source>
        <dbReference type="ARBA" id="ARBA00022806"/>
    </source>
</evidence>
<dbReference type="Pfam" id="PF00270">
    <property type="entry name" value="DEAD"/>
    <property type="match status" value="1"/>
</dbReference>
<dbReference type="InterPro" id="IPR001134">
    <property type="entry name" value="Netrin_domain"/>
</dbReference>
<feature type="disulfide bond" evidence="14">
    <location>
        <begin position="1224"/>
        <end position="1238"/>
    </location>
</feature>
<dbReference type="Proteomes" id="UP000054815">
    <property type="component" value="Unassembled WGS sequence"/>
</dbReference>
<feature type="domain" description="Laminin EGF-like" evidence="17">
    <location>
        <begin position="1191"/>
        <end position="1240"/>
    </location>
</feature>